<dbReference type="PANTHER" id="PTHR34385">
    <property type="entry name" value="D-ALANYL-D-ALANINE CARBOXYPEPTIDASE"/>
    <property type="match status" value="1"/>
</dbReference>
<dbReference type="Pfam" id="PF02557">
    <property type="entry name" value="VanY"/>
    <property type="match status" value="1"/>
</dbReference>
<dbReference type="AlphaFoldDB" id="A0A2X4W1L1"/>
<evidence type="ECO:0000256" key="2">
    <source>
        <dbReference type="SAM" id="MobiDB-lite"/>
    </source>
</evidence>
<keyword evidence="5" id="KW-1185">Reference proteome</keyword>
<dbReference type="PANTHER" id="PTHR34385:SF1">
    <property type="entry name" value="PEPTIDOGLYCAN L-ALANYL-D-GLUTAMATE ENDOPEPTIDASE CWLK"/>
    <property type="match status" value="1"/>
</dbReference>
<evidence type="ECO:0000256" key="1">
    <source>
        <dbReference type="ARBA" id="ARBA00022729"/>
    </source>
</evidence>
<organism evidence="4 5">
    <name type="scientific">Lederbergia lenta</name>
    <name type="common">Bacillus lentus</name>
    <dbReference type="NCBI Taxonomy" id="1467"/>
    <lineage>
        <taxon>Bacteria</taxon>
        <taxon>Bacillati</taxon>
        <taxon>Bacillota</taxon>
        <taxon>Bacilli</taxon>
        <taxon>Bacillales</taxon>
        <taxon>Bacillaceae</taxon>
        <taxon>Lederbergia</taxon>
    </lineage>
</organism>
<dbReference type="STRING" id="1348624.GCA_001591545_01098"/>
<dbReference type="CDD" id="cd14852">
    <property type="entry name" value="LD-carboxypeptidase"/>
    <property type="match status" value="1"/>
</dbReference>
<proteinExistence type="predicted"/>
<keyword evidence="1" id="KW-0732">Signal</keyword>
<dbReference type="Pfam" id="PF08139">
    <property type="entry name" value="LPAM_1"/>
    <property type="match status" value="1"/>
</dbReference>
<dbReference type="InterPro" id="IPR058193">
    <property type="entry name" value="VanY/YodJ_core_dom"/>
</dbReference>
<dbReference type="EMBL" id="LS483476">
    <property type="protein sequence ID" value="SQI56953.1"/>
    <property type="molecule type" value="Genomic_DNA"/>
</dbReference>
<dbReference type="InterPro" id="IPR003709">
    <property type="entry name" value="VanY-like_core_dom"/>
</dbReference>
<dbReference type="InterPro" id="IPR052179">
    <property type="entry name" value="DD-CPase-like"/>
</dbReference>
<feature type="region of interest" description="Disordered" evidence="2">
    <location>
        <begin position="22"/>
        <end position="75"/>
    </location>
</feature>
<evidence type="ECO:0000313" key="5">
    <source>
        <dbReference type="Proteomes" id="UP000249134"/>
    </source>
</evidence>
<gene>
    <name evidence="4" type="primary">yodJ</name>
    <name evidence="4" type="ORF">NCTC4824_02033</name>
</gene>
<sequence length="293" mass="33676">MKKVLYMITAVLLLTGCSLQNPFQKKEQPESPTEETIEDDNNMTSDSELEKPEEQKEPDNNIDEENGEQKQDSSNEISEIALEATYFNDIQEVNNKLEIKNPSNIVALVNKEFALPGNYEPDDLVRPKVAFSFGDEDIEKSYLRKEAAVALEKMFAEAKKDNIHLFAVSGYRSYNRQTTILDAEIARIGEKKAMQVVANPGNSEHQSGLSMDISSQEANFLLTEDFGDTADGKWLKKNAHRFGYILRYPKDKEGITGYQYEPWHFRYVGEKVAKWVYENDWTLEEFFQEVEKI</sequence>
<keyword evidence="4" id="KW-0378">Hydrolase</keyword>
<evidence type="ECO:0000313" key="4">
    <source>
        <dbReference type="EMBL" id="SQI56953.1"/>
    </source>
</evidence>
<dbReference type="InterPro" id="IPR012640">
    <property type="entry name" value="Membr_lipoprot_lipid_attach_CS"/>
</dbReference>
<dbReference type="SUPFAM" id="SSF55166">
    <property type="entry name" value="Hedgehog/DD-peptidase"/>
    <property type="match status" value="1"/>
</dbReference>
<dbReference type="InterPro" id="IPR009045">
    <property type="entry name" value="Zn_M74/Hedgehog-like"/>
</dbReference>
<dbReference type="GO" id="GO:0004180">
    <property type="term" value="F:carboxypeptidase activity"/>
    <property type="evidence" value="ECO:0007669"/>
    <property type="project" value="UniProtKB-KW"/>
</dbReference>
<accession>A0A2X4W1L1</accession>
<protein>
    <submittedName>
        <fullName evidence="4">Carboxypeptidase</fullName>
    </submittedName>
</protein>
<feature type="domain" description="D-alanyl-D-alanine carboxypeptidase-like core" evidence="3">
    <location>
        <begin position="141"/>
        <end position="269"/>
    </location>
</feature>
<evidence type="ECO:0000259" key="3">
    <source>
        <dbReference type="Pfam" id="PF02557"/>
    </source>
</evidence>
<dbReference type="PROSITE" id="PS51257">
    <property type="entry name" value="PROKAR_LIPOPROTEIN"/>
    <property type="match status" value="1"/>
</dbReference>
<dbReference type="KEGG" id="blen:NCTC4824_02033"/>
<feature type="compositionally biased region" description="Acidic residues" evidence="2">
    <location>
        <begin position="32"/>
        <end position="41"/>
    </location>
</feature>
<dbReference type="Proteomes" id="UP000249134">
    <property type="component" value="Chromosome 1"/>
</dbReference>
<reference evidence="4 5" key="1">
    <citation type="submission" date="2018-06" db="EMBL/GenBank/DDBJ databases">
        <authorList>
            <consortium name="Pathogen Informatics"/>
            <person name="Doyle S."/>
        </authorList>
    </citation>
    <scope>NUCLEOTIDE SEQUENCE [LARGE SCALE GENOMIC DNA]</scope>
    <source>
        <strain evidence="4 5">NCTC4824</strain>
    </source>
</reference>
<name>A0A2X4W1L1_LEDLE</name>
<dbReference type="Gene3D" id="3.30.1380.10">
    <property type="match status" value="1"/>
</dbReference>
<dbReference type="GO" id="GO:0006508">
    <property type="term" value="P:proteolysis"/>
    <property type="evidence" value="ECO:0007669"/>
    <property type="project" value="InterPro"/>
</dbReference>
<feature type="compositionally biased region" description="Basic and acidic residues" evidence="2">
    <location>
        <begin position="48"/>
        <end position="59"/>
    </location>
</feature>
<dbReference type="RefSeq" id="WP_066138009.1">
    <property type="nucleotide sequence ID" value="NZ_CBCSGM010000001.1"/>
</dbReference>
<keyword evidence="4" id="KW-0645">Protease</keyword>
<keyword evidence="4" id="KW-0121">Carboxypeptidase</keyword>